<name>A0ABV2H563_9HYPH</name>
<reference evidence="2 3" key="1">
    <citation type="submission" date="2024-06" db="EMBL/GenBank/DDBJ databases">
        <title>Genomic Encyclopedia of Type Strains, Phase IV (KMG-IV): sequencing the most valuable type-strain genomes for metagenomic binning, comparative biology and taxonomic classification.</title>
        <authorList>
            <person name="Goeker M."/>
        </authorList>
    </citation>
    <scope>NUCLEOTIDE SEQUENCE [LARGE SCALE GENOMIC DNA]</scope>
    <source>
        <strain evidence="2 3">DSM 105042</strain>
    </source>
</reference>
<evidence type="ECO:0000313" key="3">
    <source>
        <dbReference type="Proteomes" id="UP001549031"/>
    </source>
</evidence>
<evidence type="ECO:0000256" key="1">
    <source>
        <dbReference type="SAM" id="MobiDB-lite"/>
    </source>
</evidence>
<keyword evidence="3" id="KW-1185">Reference proteome</keyword>
<dbReference type="EMBL" id="JBEPLJ010000006">
    <property type="protein sequence ID" value="MET3585685.1"/>
    <property type="molecule type" value="Genomic_DNA"/>
</dbReference>
<dbReference type="Proteomes" id="UP001549031">
    <property type="component" value="Unassembled WGS sequence"/>
</dbReference>
<evidence type="ECO:0000313" key="2">
    <source>
        <dbReference type="EMBL" id="MET3585685.1"/>
    </source>
</evidence>
<comment type="caution">
    <text evidence="2">The sequence shown here is derived from an EMBL/GenBank/DDBJ whole genome shotgun (WGS) entry which is preliminary data.</text>
</comment>
<accession>A0ABV2H563</accession>
<sequence>MGRPWEALERNHRDESMSSSPSYVRWMTDSTAPCMELANSETAASWVVSVLGADAVDPSGRNQLAEGFFICRWPIDPQRLADSVPVGGTVPDLLSRPAVNVFNKAGARQKAIEACRSIGSRYTSLSR</sequence>
<gene>
    <name evidence="2" type="ORF">ABID21_001794</name>
</gene>
<organism evidence="2 3">
    <name type="scientific">Pseudorhizobium tarimense</name>
    <dbReference type="NCBI Taxonomy" id="1079109"/>
    <lineage>
        <taxon>Bacteria</taxon>
        <taxon>Pseudomonadati</taxon>
        <taxon>Pseudomonadota</taxon>
        <taxon>Alphaproteobacteria</taxon>
        <taxon>Hyphomicrobiales</taxon>
        <taxon>Rhizobiaceae</taxon>
        <taxon>Rhizobium/Agrobacterium group</taxon>
        <taxon>Pseudorhizobium</taxon>
    </lineage>
</organism>
<feature type="region of interest" description="Disordered" evidence="1">
    <location>
        <begin position="1"/>
        <end position="20"/>
    </location>
</feature>
<feature type="compositionally biased region" description="Basic and acidic residues" evidence="1">
    <location>
        <begin position="1"/>
        <end position="16"/>
    </location>
</feature>
<proteinExistence type="predicted"/>
<protein>
    <submittedName>
        <fullName evidence="2">Uncharacterized protein</fullName>
    </submittedName>
</protein>